<evidence type="ECO:0000313" key="2">
    <source>
        <dbReference type="Proteomes" id="UP000256541"/>
    </source>
</evidence>
<protein>
    <submittedName>
        <fullName evidence="1">Uncharacterized protein</fullName>
    </submittedName>
</protein>
<organism evidence="1 2">
    <name type="scientific">Subtercola boreus</name>
    <dbReference type="NCBI Taxonomy" id="120213"/>
    <lineage>
        <taxon>Bacteria</taxon>
        <taxon>Bacillati</taxon>
        <taxon>Actinomycetota</taxon>
        <taxon>Actinomycetes</taxon>
        <taxon>Micrococcales</taxon>
        <taxon>Microbacteriaceae</taxon>
        <taxon>Subtercola</taxon>
    </lineage>
</organism>
<sequence length="72" mass="7693">MGRCNINPGGNYTIEMQTISAPDGSFTVSLPGGRYDIEANCHDYDQTFLGRGTAPVEVTSADPVSVQITVKQ</sequence>
<proteinExistence type="predicted"/>
<dbReference type="Gene3D" id="2.60.40.1120">
    <property type="entry name" value="Carboxypeptidase-like, regulatory domain"/>
    <property type="match status" value="1"/>
</dbReference>
<reference evidence="1 2" key="1">
    <citation type="submission" date="2017-04" db="EMBL/GenBank/DDBJ databases">
        <title>Comparative genome analysis of Subtercola boreus.</title>
        <authorList>
            <person name="Cho Y.-J."/>
            <person name="Cho A."/>
            <person name="Kim O.-S."/>
            <person name="Lee J.-I."/>
        </authorList>
    </citation>
    <scope>NUCLEOTIDE SEQUENCE [LARGE SCALE GENOMIC DNA]</scope>
    <source>
        <strain evidence="1 2">P27479</strain>
    </source>
</reference>
<gene>
    <name evidence="1" type="ORF">B7R22_17935</name>
</gene>
<dbReference type="AlphaFoldDB" id="A0A3E0VQU8"/>
<accession>A0A3E0VQU8</accession>
<comment type="caution">
    <text evidence="1">The sequence shown here is derived from an EMBL/GenBank/DDBJ whole genome shotgun (WGS) entry which is preliminary data.</text>
</comment>
<name>A0A3E0VQU8_9MICO</name>
<dbReference type="Proteomes" id="UP000256541">
    <property type="component" value="Unassembled WGS sequence"/>
</dbReference>
<evidence type="ECO:0000313" key="1">
    <source>
        <dbReference type="EMBL" id="RFA11753.1"/>
    </source>
</evidence>
<dbReference type="EMBL" id="NBXB01000054">
    <property type="protein sequence ID" value="RFA11753.1"/>
    <property type="molecule type" value="Genomic_DNA"/>
</dbReference>